<feature type="non-terminal residue" evidence="2">
    <location>
        <position position="1"/>
    </location>
</feature>
<dbReference type="AlphaFoldDB" id="A0A6J4HX72"/>
<gene>
    <name evidence="2" type="ORF">AVDCRST_MAG08-1347</name>
</gene>
<sequence>CPFPAGRPTTPRTSSPASSAARFPASASTRTLTRSPSTTSPRRPRCMCWWCPRANGAARRTSTPAPPPRRSRVSGTPWRWWRGSSAWRRTATASSPTWGRTPGRRWGTSTSTSSAAGAWGAWCLGPRRL</sequence>
<feature type="region of interest" description="Disordered" evidence="1">
    <location>
        <begin position="1"/>
        <end position="43"/>
    </location>
</feature>
<dbReference type="EC" id="3.6.1.17" evidence="2"/>
<feature type="region of interest" description="Disordered" evidence="1">
    <location>
        <begin position="91"/>
        <end position="112"/>
    </location>
</feature>
<evidence type="ECO:0000313" key="2">
    <source>
        <dbReference type="EMBL" id="CAA9235486.1"/>
    </source>
</evidence>
<feature type="non-terminal residue" evidence="2">
    <location>
        <position position="129"/>
    </location>
</feature>
<accession>A0A6J4HX72</accession>
<reference evidence="2" key="1">
    <citation type="submission" date="2020-02" db="EMBL/GenBank/DDBJ databases">
        <authorList>
            <person name="Meier V. D."/>
        </authorList>
    </citation>
    <scope>NUCLEOTIDE SEQUENCE</scope>
    <source>
        <strain evidence="2">AVDCRST_MAG08</strain>
    </source>
</reference>
<proteinExistence type="predicted"/>
<dbReference type="EMBL" id="CADCTG010000125">
    <property type="protein sequence ID" value="CAA9235486.1"/>
    <property type="molecule type" value="Genomic_DNA"/>
</dbReference>
<keyword evidence="2" id="KW-0378">Hydrolase</keyword>
<feature type="region of interest" description="Disordered" evidence="1">
    <location>
        <begin position="56"/>
        <end position="77"/>
    </location>
</feature>
<organism evidence="2">
    <name type="scientific">uncultured Acetobacteraceae bacterium</name>
    <dbReference type="NCBI Taxonomy" id="169975"/>
    <lineage>
        <taxon>Bacteria</taxon>
        <taxon>Pseudomonadati</taxon>
        <taxon>Pseudomonadota</taxon>
        <taxon>Alphaproteobacteria</taxon>
        <taxon>Acetobacterales</taxon>
        <taxon>Acetobacteraceae</taxon>
        <taxon>environmental samples</taxon>
    </lineage>
</organism>
<evidence type="ECO:0000256" key="1">
    <source>
        <dbReference type="SAM" id="MobiDB-lite"/>
    </source>
</evidence>
<dbReference type="GO" id="GO:0004081">
    <property type="term" value="F:bis(5'-nucleosyl)-tetraphosphatase (asymmetrical) activity"/>
    <property type="evidence" value="ECO:0007669"/>
    <property type="project" value="UniProtKB-EC"/>
</dbReference>
<protein>
    <submittedName>
        <fullName evidence="2">Bis(5'-nucleosyl)-tetraphosphatase (Asymmetrical)</fullName>
        <ecNumber evidence="2">3.6.1.17</ecNumber>
    </submittedName>
</protein>
<name>A0A6J4HX72_9PROT</name>